<organism evidence="1">
    <name type="scientific">Aegilops tauschii</name>
    <name type="common">Tausch's goatgrass</name>
    <name type="synonym">Aegilops squarrosa</name>
    <dbReference type="NCBI Taxonomy" id="37682"/>
    <lineage>
        <taxon>Eukaryota</taxon>
        <taxon>Viridiplantae</taxon>
        <taxon>Streptophyta</taxon>
        <taxon>Embryophyta</taxon>
        <taxon>Tracheophyta</taxon>
        <taxon>Spermatophyta</taxon>
        <taxon>Magnoliopsida</taxon>
        <taxon>Liliopsida</taxon>
        <taxon>Poales</taxon>
        <taxon>Poaceae</taxon>
        <taxon>BOP clade</taxon>
        <taxon>Pooideae</taxon>
        <taxon>Triticodae</taxon>
        <taxon>Triticeae</taxon>
        <taxon>Triticinae</taxon>
        <taxon>Aegilops</taxon>
    </lineage>
</organism>
<name>M8BEB4_AEGTA</name>
<accession>M8BEB4</accession>
<protein>
    <submittedName>
        <fullName evidence="1">Uncharacterized protein</fullName>
    </submittedName>
</protein>
<sequence>MPQQEVPDQIAAGWLAVEAPERTGSLQRSGSNSRLNAHAPGVAARVAAVVPPPQPPPAVIRVFAFFAPVRVGGAFVAEEPEPEMERATPPVAEPAVDGLTDEVVQKITKQVLI</sequence>
<evidence type="ECO:0000313" key="1">
    <source>
        <dbReference type="EnsemblPlants" id="EMT12291"/>
    </source>
</evidence>
<dbReference type="EnsemblPlants" id="EMT12291">
    <property type="protein sequence ID" value="EMT12291"/>
    <property type="gene ID" value="F775_43776"/>
</dbReference>
<reference evidence="1" key="1">
    <citation type="submission" date="2015-06" db="UniProtKB">
        <authorList>
            <consortium name="EnsemblPlants"/>
        </authorList>
    </citation>
    <scope>IDENTIFICATION</scope>
</reference>
<dbReference type="AlphaFoldDB" id="M8BEB4"/>
<proteinExistence type="predicted"/>
<dbReference type="ExpressionAtlas" id="M8BEB4">
    <property type="expression patterns" value="baseline"/>
</dbReference>